<dbReference type="InterPro" id="IPR036397">
    <property type="entry name" value="RNaseH_sf"/>
</dbReference>
<organism evidence="2 3">
    <name type="scientific">Holothuria leucospilota</name>
    <name type="common">Black long sea cucumber</name>
    <name type="synonym">Mertensiothuria leucospilota</name>
    <dbReference type="NCBI Taxonomy" id="206669"/>
    <lineage>
        <taxon>Eukaryota</taxon>
        <taxon>Metazoa</taxon>
        <taxon>Echinodermata</taxon>
        <taxon>Eleutherozoa</taxon>
        <taxon>Echinozoa</taxon>
        <taxon>Holothuroidea</taxon>
        <taxon>Aspidochirotacea</taxon>
        <taxon>Aspidochirotida</taxon>
        <taxon>Holothuriidae</taxon>
        <taxon>Holothuria</taxon>
    </lineage>
</organism>
<dbReference type="InterPro" id="IPR058913">
    <property type="entry name" value="Integrase_dom_put"/>
</dbReference>
<comment type="caution">
    <text evidence="2">The sequence shown here is derived from an EMBL/GenBank/DDBJ whole genome shotgun (WGS) entry which is preliminary data.</text>
</comment>
<evidence type="ECO:0000259" key="1">
    <source>
        <dbReference type="Pfam" id="PF24764"/>
    </source>
</evidence>
<gene>
    <name evidence="2" type="ORF">HOLleu_10563</name>
</gene>
<evidence type="ECO:0000313" key="2">
    <source>
        <dbReference type="EMBL" id="KAJ8043469.1"/>
    </source>
</evidence>
<dbReference type="Proteomes" id="UP001152320">
    <property type="component" value="Chromosome 4"/>
</dbReference>
<evidence type="ECO:0000313" key="3">
    <source>
        <dbReference type="Proteomes" id="UP001152320"/>
    </source>
</evidence>
<dbReference type="EMBL" id="JAIZAY010000004">
    <property type="protein sequence ID" value="KAJ8043469.1"/>
    <property type="molecule type" value="Genomic_DNA"/>
</dbReference>
<dbReference type="InterPro" id="IPR012337">
    <property type="entry name" value="RNaseH-like_sf"/>
</dbReference>
<reference evidence="2" key="1">
    <citation type="submission" date="2021-10" db="EMBL/GenBank/DDBJ databases">
        <title>Tropical sea cucumber genome reveals ecological adaptation and Cuvierian tubules defense mechanism.</title>
        <authorList>
            <person name="Chen T."/>
        </authorList>
    </citation>
    <scope>NUCLEOTIDE SEQUENCE</scope>
    <source>
        <strain evidence="2">Nanhai2018</strain>
        <tissue evidence="2">Muscle</tissue>
    </source>
</reference>
<protein>
    <recommendedName>
        <fullName evidence="1">Integrase core domain-containing protein</fullName>
    </recommendedName>
</protein>
<keyword evidence="3" id="KW-1185">Reference proteome</keyword>
<dbReference type="OrthoDB" id="6095294at2759"/>
<name>A0A9Q1HEL3_HOLLE</name>
<dbReference type="SUPFAM" id="SSF53098">
    <property type="entry name" value="Ribonuclease H-like"/>
    <property type="match status" value="1"/>
</dbReference>
<dbReference type="AlphaFoldDB" id="A0A9Q1HEL3"/>
<dbReference type="PANTHER" id="PTHR46791">
    <property type="entry name" value="EXPRESSED PROTEIN"/>
    <property type="match status" value="1"/>
</dbReference>
<dbReference type="PANTHER" id="PTHR46791:SF13">
    <property type="entry name" value="CLR5 DOMAIN-CONTAINING PROTEIN"/>
    <property type="match status" value="1"/>
</dbReference>
<accession>A0A9Q1HEL3</accession>
<feature type="domain" description="Integrase core" evidence="1">
    <location>
        <begin position="87"/>
        <end position="265"/>
    </location>
</feature>
<dbReference type="Gene3D" id="3.30.420.10">
    <property type="entry name" value="Ribonuclease H-like superfamily/Ribonuclease H"/>
    <property type="match status" value="1"/>
</dbReference>
<dbReference type="Pfam" id="PF24764">
    <property type="entry name" value="rva_4"/>
    <property type="match status" value="1"/>
</dbReference>
<proteinExistence type="predicted"/>
<sequence length="356" mass="41971">MRQLRRIILSLRQRRRDRPLHLPDLVRALLNELGGSGQFIGYRAMWRRLRSYYNLNVTQEITRIALNLLDPVGVHLRRGGRIIRRAYTCPGPNYLIHLDGYDKLKPFGIAVHGAIDGFSRKVLWLYAGPSNNNPRFIAYFFLSYIRRLRGVPKIVRADRGTENCHLRDLQKALRWHHRDSFRRNKSFMYGRSTSNQRIEAWWGQLKRTSTNFWINLFRGLQDDGSFDNSDQIHVECLRFCFTDLIQSDFNKVLQEWNQHSIRHQNGVLIPSGKPDEMYYTPEVFGTHDYKMPLLFTQGDIDEVEMEYSSQYPPHGCSEEFLAVLNEIFGDIADYQMPSTVEEALFLYRQLVHILRE</sequence>
<dbReference type="GO" id="GO:0003676">
    <property type="term" value="F:nucleic acid binding"/>
    <property type="evidence" value="ECO:0007669"/>
    <property type="project" value="InterPro"/>
</dbReference>